<gene>
    <name evidence="1" type="ORF">ABR189_18870</name>
</gene>
<reference evidence="1 2" key="1">
    <citation type="submission" date="2024-06" db="EMBL/GenBank/DDBJ databases">
        <title>Chitinophaga defluvii sp. nov., isolated from municipal sewage.</title>
        <authorList>
            <person name="Zhang L."/>
        </authorList>
    </citation>
    <scope>NUCLEOTIDE SEQUENCE [LARGE SCALE GENOMIC DNA]</scope>
    <source>
        <strain evidence="1 2">H8</strain>
    </source>
</reference>
<accession>A0ABV2T8U5</accession>
<evidence type="ECO:0000313" key="1">
    <source>
        <dbReference type="EMBL" id="MET6999459.1"/>
    </source>
</evidence>
<dbReference type="Proteomes" id="UP001549749">
    <property type="component" value="Unassembled WGS sequence"/>
</dbReference>
<proteinExistence type="predicted"/>
<organism evidence="1 2">
    <name type="scientific">Chitinophaga defluvii</name>
    <dbReference type="NCBI Taxonomy" id="3163343"/>
    <lineage>
        <taxon>Bacteria</taxon>
        <taxon>Pseudomonadati</taxon>
        <taxon>Bacteroidota</taxon>
        <taxon>Chitinophagia</taxon>
        <taxon>Chitinophagales</taxon>
        <taxon>Chitinophagaceae</taxon>
        <taxon>Chitinophaga</taxon>
    </lineage>
</organism>
<comment type="caution">
    <text evidence="1">The sequence shown here is derived from an EMBL/GenBank/DDBJ whole genome shotgun (WGS) entry which is preliminary data.</text>
</comment>
<dbReference type="RefSeq" id="WP_354662021.1">
    <property type="nucleotide sequence ID" value="NZ_JBEXAC010000002.1"/>
</dbReference>
<name>A0ABV2T8U5_9BACT</name>
<dbReference type="EMBL" id="JBEXAC010000002">
    <property type="protein sequence ID" value="MET6999459.1"/>
    <property type="molecule type" value="Genomic_DNA"/>
</dbReference>
<keyword evidence="2" id="KW-1185">Reference proteome</keyword>
<evidence type="ECO:0000313" key="2">
    <source>
        <dbReference type="Proteomes" id="UP001549749"/>
    </source>
</evidence>
<protein>
    <submittedName>
        <fullName evidence="1">Uncharacterized protein</fullName>
    </submittedName>
</protein>
<sequence>MSTNPLTEANILKDSHEQFAELPILFRDAVCEECNWSIPTFYRKMRAVDKPSVTRKNKVISAISNADKEKISQLNDKLLKELWNYFGRYRKGGDNKGIDTKKE</sequence>